<dbReference type="Proteomes" id="UP001200741">
    <property type="component" value="Unassembled WGS sequence"/>
</dbReference>
<evidence type="ECO:0000256" key="1">
    <source>
        <dbReference type="SAM" id="MobiDB-lite"/>
    </source>
</evidence>
<dbReference type="EMBL" id="JAJTWU010000014">
    <property type="protein sequence ID" value="MCE4557955.1"/>
    <property type="molecule type" value="Genomic_DNA"/>
</dbReference>
<comment type="caution">
    <text evidence="2">The sequence shown here is derived from an EMBL/GenBank/DDBJ whole genome shotgun (WGS) entry which is preliminary data.</text>
</comment>
<evidence type="ECO:0000313" key="3">
    <source>
        <dbReference type="Proteomes" id="UP001200741"/>
    </source>
</evidence>
<feature type="region of interest" description="Disordered" evidence="1">
    <location>
        <begin position="25"/>
        <end position="44"/>
    </location>
</feature>
<dbReference type="RefSeq" id="WP_233375346.1">
    <property type="nucleotide sequence ID" value="NZ_JAJTWU010000014.1"/>
</dbReference>
<keyword evidence="3" id="KW-1185">Reference proteome</keyword>
<organism evidence="2 3">
    <name type="scientific">Pelomonas cellulosilytica</name>
    <dbReference type="NCBI Taxonomy" id="2906762"/>
    <lineage>
        <taxon>Bacteria</taxon>
        <taxon>Pseudomonadati</taxon>
        <taxon>Pseudomonadota</taxon>
        <taxon>Betaproteobacteria</taxon>
        <taxon>Burkholderiales</taxon>
        <taxon>Sphaerotilaceae</taxon>
        <taxon>Roseateles</taxon>
    </lineage>
</organism>
<protein>
    <submittedName>
        <fullName evidence="2">Uncharacterized protein</fullName>
    </submittedName>
</protein>
<accession>A0ABS8Y5V9</accession>
<reference evidence="2 3" key="1">
    <citation type="submission" date="2021-12" db="EMBL/GenBank/DDBJ databases">
        <title>Genome seq of P8.</title>
        <authorList>
            <person name="Seo T."/>
        </authorList>
    </citation>
    <scope>NUCLEOTIDE SEQUENCE [LARGE SCALE GENOMIC DNA]</scope>
    <source>
        <strain evidence="2 3">P8</strain>
    </source>
</reference>
<name>A0ABS8Y5V9_9BURK</name>
<sequence length="76" mass="8465">MHGTLSRYTHLPAMSHVHLVARGVSGVNRAPEEPPTGGPRASQGLRFDIARVQRIRRYEARSHIANAPRFVIVKVN</sequence>
<evidence type="ECO:0000313" key="2">
    <source>
        <dbReference type="EMBL" id="MCE4557955.1"/>
    </source>
</evidence>
<gene>
    <name evidence="2" type="ORF">LXT13_26550</name>
</gene>
<proteinExistence type="predicted"/>